<evidence type="ECO:0000313" key="2">
    <source>
        <dbReference type="Proteomes" id="UP000319711"/>
    </source>
</evidence>
<protein>
    <submittedName>
        <fullName evidence="1">Uncharacterized protein</fullName>
    </submittedName>
</protein>
<keyword evidence="2" id="KW-1185">Reference proteome</keyword>
<dbReference type="EMBL" id="MN038177">
    <property type="protein sequence ID" value="QDH49638.1"/>
    <property type="molecule type" value="Genomic_DNA"/>
</dbReference>
<proteinExistence type="predicted"/>
<reference evidence="1 2" key="1">
    <citation type="submission" date="2019-06" db="EMBL/GenBank/DDBJ databases">
        <authorList>
            <person name="Fakulujo A."/>
            <person name="Fiaz D."/>
            <person name="Garg S."/>
            <person name="Gordon G."/>
            <person name="Haider Z."/>
            <person name="Hale A."/>
            <person name="Hodges K."/>
            <person name="Jacob L."/>
            <person name="Kandil F."/>
            <person name="Kincaid V."/>
            <person name="Melchor-Guerra M."/>
            <person name="Morrelli A."/>
            <person name="Morris R."/>
            <person name="Nawaz M."/>
            <person name="Nguyen N."/>
            <person name="Omair A."/>
            <person name="Pray J."/>
            <person name="Saleem H."/>
            <person name="Saravane K."/>
            <person name="Sharma A."/>
            <person name="Singh A."/>
            <person name="Walston M."/>
            <person name="Zaman H."/>
            <person name="Puthuveetil N."/>
            <person name="Do L."/>
            <person name="Islam N."/>
            <person name="Johnson A."/>
        </authorList>
    </citation>
    <scope>NUCLEOTIDE SEQUENCE [LARGE SCALE GENOMIC DNA]</scope>
</reference>
<dbReference type="Proteomes" id="UP000319711">
    <property type="component" value="Segment"/>
</dbReference>
<name>A0A514A8N5_9CAUD</name>
<sequence length="67" mass="7703">MKGIILKRTTVKKDGSSQDMSLPVSVRTDHGFTQYFYSPQGFWINACDLNKPFRQFDGSVITWSIEQ</sequence>
<organism evidence="1 2">
    <name type="scientific">Pantoea phage Kyle</name>
    <dbReference type="NCBI Taxonomy" id="2589665"/>
    <lineage>
        <taxon>Viruses</taxon>
        <taxon>Duplodnaviria</taxon>
        <taxon>Heunggongvirae</taxon>
        <taxon>Uroviricota</taxon>
        <taxon>Caudoviricetes</taxon>
        <taxon>Lindbergviridae</taxon>
        <taxon>Kylevirus</taxon>
        <taxon>Kylevirus kyle</taxon>
    </lineage>
</organism>
<dbReference type="RefSeq" id="YP_009849849.1">
    <property type="nucleotide sequence ID" value="NC_048796.1"/>
</dbReference>
<dbReference type="KEGG" id="vg:55620353"/>
<accession>A0A514A8N5</accession>
<gene>
    <name evidence="1" type="primary">16</name>
    <name evidence="1" type="ORF">KYLE_17</name>
</gene>
<dbReference type="GeneID" id="55620353"/>
<evidence type="ECO:0000313" key="1">
    <source>
        <dbReference type="EMBL" id="QDH49638.1"/>
    </source>
</evidence>